<comment type="cofactor">
    <cofactor evidence="1">
        <name>heme</name>
        <dbReference type="ChEBI" id="CHEBI:30413"/>
    </cofactor>
</comment>
<proteinExistence type="inferred from homology"/>
<feature type="region of interest" description="Disordered" evidence="10">
    <location>
        <begin position="67"/>
        <end position="92"/>
    </location>
</feature>
<dbReference type="AlphaFoldDB" id="A0A6V7QR95"/>
<dbReference type="GO" id="GO:0005506">
    <property type="term" value="F:iron ion binding"/>
    <property type="evidence" value="ECO:0007669"/>
    <property type="project" value="InterPro"/>
</dbReference>
<protein>
    <submittedName>
        <fullName evidence="11">Uncharacterized protein</fullName>
    </submittedName>
</protein>
<evidence type="ECO:0000256" key="9">
    <source>
        <dbReference type="ARBA" id="ARBA00023136"/>
    </source>
</evidence>
<keyword evidence="8" id="KW-0503">Monooxygenase</keyword>
<accession>A0A6V7QR95</accession>
<reference evidence="11" key="1">
    <citation type="submission" date="2020-07" db="EMBL/GenBank/DDBJ databases">
        <authorList>
            <person name="Lin J."/>
        </authorList>
    </citation>
    <scope>NUCLEOTIDE SEQUENCE</scope>
</reference>
<keyword evidence="6" id="KW-0560">Oxidoreductase</keyword>
<evidence type="ECO:0000256" key="1">
    <source>
        <dbReference type="ARBA" id="ARBA00001971"/>
    </source>
</evidence>
<comment type="similarity">
    <text evidence="3">Belongs to the cytochrome P450 family.</text>
</comment>
<dbReference type="InterPro" id="IPR001128">
    <property type="entry name" value="Cyt_P450"/>
</dbReference>
<evidence type="ECO:0000256" key="2">
    <source>
        <dbReference type="ARBA" id="ARBA00004370"/>
    </source>
</evidence>
<evidence type="ECO:0000256" key="3">
    <source>
        <dbReference type="ARBA" id="ARBA00010617"/>
    </source>
</evidence>
<dbReference type="Gene3D" id="1.10.630.10">
    <property type="entry name" value="Cytochrome P450"/>
    <property type="match status" value="1"/>
</dbReference>
<dbReference type="PRINTS" id="PR00385">
    <property type="entry name" value="P450"/>
</dbReference>
<gene>
    <name evidence="11" type="ORF">CB5_LOCUS28884</name>
</gene>
<dbReference type="GO" id="GO:0016020">
    <property type="term" value="C:membrane"/>
    <property type="evidence" value="ECO:0007669"/>
    <property type="project" value="UniProtKB-SubCell"/>
</dbReference>
<dbReference type="InterPro" id="IPR036396">
    <property type="entry name" value="Cyt_P450_sf"/>
</dbReference>
<evidence type="ECO:0000256" key="4">
    <source>
        <dbReference type="ARBA" id="ARBA00022617"/>
    </source>
</evidence>
<keyword evidence="9" id="KW-0472">Membrane</keyword>
<dbReference type="InterPro" id="IPR002401">
    <property type="entry name" value="Cyt_P450_E_grp-I"/>
</dbReference>
<feature type="compositionally biased region" description="Pro residues" evidence="10">
    <location>
        <begin position="70"/>
        <end position="90"/>
    </location>
</feature>
<dbReference type="Pfam" id="PF00067">
    <property type="entry name" value="p450"/>
    <property type="match status" value="1"/>
</dbReference>
<evidence type="ECO:0000256" key="8">
    <source>
        <dbReference type="ARBA" id="ARBA00023033"/>
    </source>
</evidence>
<evidence type="ECO:0000313" key="11">
    <source>
        <dbReference type="EMBL" id="CAD1845673.1"/>
    </source>
</evidence>
<keyword evidence="5" id="KW-0479">Metal-binding</keyword>
<keyword evidence="4" id="KW-0349">Heme</keyword>
<comment type="subcellular location">
    <subcellularLocation>
        <location evidence="2">Membrane</location>
    </subcellularLocation>
</comment>
<dbReference type="PRINTS" id="PR00463">
    <property type="entry name" value="EP450I"/>
</dbReference>
<dbReference type="GO" id="GO:0004497">
    <property type="term" value="F:monooxygenase activity"/>
    <property type="evidence" value="ECO:0007669"/>
    <property type="project" value="UniProtKB-KW"/>
</dbReference>
<dbReference type="PANTHER" id="PTHR47943">
    <property type="entry name" value="CYTOCHROME P450 93A3-LIKE"/>
    <property type="match status" value="1"/>
</dbReference>
<dbReference type="PANTHER" id="PTHR47943:SF8">
    <property type="entry name" value="CYTOCHROME P450"/>
    <property type="match status" value="1"/>
</dbReference>
<evidence type="ECO:0000256" key="5">
    <source>
        <dbReference type="ARBA" id="ARBA00022723"/>
    </source>
</evidence>
<sequence>MRPVNSYYIYMRSPLAVSDKGGGLLFFLAQQRGHGRHHPLHLRSPPPPQPTLLLLLLHQGPAQFEAQCPLPSPAEPNGPSGRRPPPPAPSPIHRAFHRLTLRHGPLIHVRLGSTLCVVAAGADVARDLLKTHDAAFSDRPQTIAARRFAYDSAAFAFAPYSPYYRFMRRLCMSELLGARTVDQLRPIRRAEFTALLHTLLEKSKLRERVNLSRELIRLTNNMVMRMAASTTSSAAGGEAEEARELAKQVAELIGAFNVEDHIAFCRGWDPQGLSKRIRDVHARFDGLLERIIKEKEEARRRKKKHSNREGGEEDDDGVVKDVLDILLDAAEDEKAETKLSRENIKGFIVDIFTAGSDTTAASIEWVLAETLNHPHVLQKLRREIDQVVGNGRVVDETDLPNLPYLQAAVKEIMRLHPPAPSLPAWQQETSRSVATTYRPAPHSSSMYGLSVATRNTGRTRRSSDRRGLLMIGRRST</sequence>
<keyword evidence="7" id="KW-0408">Iron</keyword>
<evidence type="ECO:0000256" key="10">
    <source>
        <dbReference type="SAM" id="MobiDB-lite"/>
    </source>
</evidence>
<evidence type="ECO:0000256" key="7">
    <source>
        <dbReference type="ARBA" id="ARBA00023004"/>
    </source>
</evidence>
<dbReference type="EMBL" id="CAJEUB010000004">
    <property type="protein sequence ID" value="CAD1845673.1"/>
    <property type="molecule type" value="Genomic_DNA"/>
</dbReference>
<dbReference type="GO" id="GO:0016705">
    <property type="term" value="F:oxidoreductase activity, acting on paired donors, with incorporation or reduction of molecular oxygen"/>
    <property type="evidence" value="ECO:0007669"/>
    <property type="project" value="InterPro"/>
</dbReference>
<dbReference type="SUPFAM" id="SSF48264">
    <property type="entry name" value="Cytochrome P450"/>
    <property type="match status" value="1"/>
</dbReference>
<feature type="region of interest" description="Disordered" evidence="10">
    <location>
        <begin position="452"/>
        <end position="476"/>
    </location>
</feature>
<name>A0A6V7QR95_ANACO</name>
<dbReference type="GO" id="GO:0020037">
    <property type="term" value="F:heme binding"/>
    <property type="evidence" value="ECO:0007669"/>
    <property type="project" value="InterPro"/>
</dbReference>
<organism evidence="11">
    <name type="scientific">Ananas comosus var. bracteatus</name>
    <name type="common">red pineapple</name>
    <dbReference type="NCBI Taxonomy" id="296719"/>
    <lineage>
        <taxon>Eukaryota</taxon>
        <taxon>Viridiplantae</taxon>
        <taxon>Streptophyta</taxon>
        <taxon>Embryophyta</taxon>
        <taxon>Tracheophyta</taxon>
        <taxon>Spermatophyta</taxon>
        <taxon>Magnoliopsida</taxon>
        <taxon>Liliopsida</taxon>
        <taxon>Poales</taxon>
        <taxon>Bromeliaceae</taxon>
        <taxon>Bromelioideae</taxon>
        <taxon>Ananas</taxon>
    </lineage>
</organism>
<evidence type="ECO:0000256" key="6">
    <source>
        <dbReference type="ARBA" id="ARBA00023002"/>
    </source>
</evidence>